<dbReference type="Gene3D" id="3.90.226.10">
    <property type="entry name" value="2-enoyl-CoA Hydratase, Chain A, domain 1"/>
    <property type="match status" value="1"/>
</dbReference>
<dbReference type="InterPro" id="IPR047272">
    <property type="entry name" value="S49_SppA_C"/>
</dbReference>
<feature type="domain" description="Peptidase S49" evidence="5">
    <location>
        <begin position="85"/>
        <end position="220"/>
    </location>
</feature>
<dbReference type="PANTHER" id="PTHR42987">
    <property type="entry name" value="PEPTIDASE S49"/>
    <property type="match status" value="1"/>
</dbReference>
<reference evidence="6 7" key="1">
    <citation type="submission" date="2018-04" db="EMBL/GenBank/DDBJ databases">
        <title>Genomic Encyclopedia of Archaeal and Bacterial Type Strains, Phase II (KMG-II): from individual species to whole genera.</title>
        <authorList>
            <person name="Goeker M."/>
        </authorList>
    </citation>
    <scope>NUCLEOTIDE SEQUENCE [LARGE SCALE GENOMIC DNA]</scope>
    <source>
        <strain evidence="6 7">DSM 18064</strain>
    </source>
</reference>
<dbReference type="GO" id="GO:0008236">
    <property type="term" value="F:serine-type peptidase activity"/>
    <property type="evidence" value="ECO:0007669"/>
    <property type="project" value="UniProtKB-KW"/>
</dbReference>
<keyword evidence="7" id="KW-1185">Reference proteome</keyword>
<dbReference type="Gene3D" id="6.20.330.10">
    <property type="match status" value="1"/>
</dbReference>
<keyword evidence="2 6" id="KW-0645">Protease</keyword>
<gene>
    <name evidence="6" type="ORF">C8N32_107111</name>
</gene>
<dbReference type="InterPro" id="IPR029045">
    <property type="entry name" value="ClpP/crotonase-like_dom_sf"/>
</dbReference>
<proteinExistence type="inferred from homology"/>
<comment type="similarity">
    <text evidence="1">Belongs to the peptidase S49 family.</text>
</comment>
<comment type="caution">
    <text evidence="6">The sequence shown here is derived from an EMBL/GenBank/DDBJ whole genome shotgun (WGS) entry which is preliminary data.</text>
</comment>
<evidence type="ECO:0000313" key="6">
    <source>
        <dbReference type="EMBL" id="PTN02344.1"/>
    </source>
</evidence>
<sequence length="269" mass="29038">MRYMQRWFPFIKHKPRVSVVRLSGVIAGARIRSGLSDAGLAPVLERAFRRGRPAAVALIVNSPGGSPAQSSLIARRIRRLADAHAVPVHAFVEDVAASGGYYLACAADEVWVDENSILGSIGVISAGFGFHELLARHGVERRVYTAGESKNLLDPFLPEKTGDVARIKALQAVLHTAFIAYVKGRRGATLAQGADLFSGDVWVGQQAVDLGLADGVAHMEPKMKEIFGEKVKFVACGVRRGWLSRLGVHAMAGLADEAEARLMWARYGL</sequence>
<dbReference type="PANTHER" id="PTHR42987:SF8">
    <property type="entry name" value="PROTEINASE"/>
    <property type="match status" value="1"/>
</dbReference>
<organism evidence="6 7">
    <name type="scientific">Rhodovulum imhoffii</name>
    <dbReference type="NCBI Taxonomy" id="365340"/>
    <lineage>
        <taxon>Bacteria</taxon>
        <taxon>Pseudomonadati</taxon>
        <taxon>Pseudomonadota</taxon>
        <taxon>Alphaproteobacteria</taxon>
        <taxon>Rhodobacterales</taxon>
        <taxon>Paracoccaceae</taxon>
        <taxon>Rhodovulum</taxon>
    </lineage>
</organism>
<dbReference type="Proteomes" id="UP000243859">
    <property type="component" value="Unassembled WGS sequence"/>
</dbReference>
<dbReference type="InterPro" id="IPR002142">
    <property type="entry name" value="Peptidase_S49"/>
</dbReference>
<protein>
    <submittedName>
        <fullName evidence="6">Serine protease SohB</fullName>
    </submittedName>
</protein>
<dbReference type="CDD" id="cd07023">
    <property type="entry name" value="S49_Sppa_N_C"/>
    <property type="match status" value="1"/>
</dbReference>
<evidence type="ECO:0000256" key="4">
    <source>
        <dbReference type="ARBA" id="ARBA00022825"/>
    </source>
</evidence>
<dbReference type="EMBL" id="QAAA01000007">
    <property type="protein sequence ID" value="PTN02344.1"/>
    <property type="molecule type" value="Genomic_DNA"/>
</dbReference>
<dbReference type="Pfam" id="PF01343">
    <property type="entry name" value="Peptidase_S49"/>
    <property type="match status" value="1"/>
</dbReference>
<dbReference type="GO" id="GO:0006508">
    <property type="term" value="P:proteolysis"/>
    <property type="evidence" value="ECO:0007669"/>
    <property type="project" value="UniProtKB-KW"/>
</dbReference>
<evidence type="ECO:0000259" key="5">
    <source>
        <dbReference type="Pfam" id="PF01343"/>
    </source>
</evidence>
<accession>A0A2T5BSM9</accession>
<keyword evidence="3" id="KW-0378">Hydrolase</keyword>
<name>A0A2T5BSM9_9RHOB</name>
<evidence type="ECO:0000256" key="1">
    <source>
        <dbReference type="ARBA" id="ARBA00008683"/>
    </source>
</evidence>
<evidence type="ECO:0000313" key="7">
    <source>
        <dbReference type="Proteomes" id="UP000243859"/>
    </source>
</evidence>
<keyword evidence="4" id="KW-0720">Serine protease</keyword>
<dbReference type="AlphaFoldDB" id="A0A2T5BSM9"/>
<evidence type="ECO:0000256" key="2">
    <source>
        <dbReference type="ARBA" id="ARBA00022670"/>
    </source>
</evidence>
<evidence type="ECO:0000256" key="3">
    <source>
        <dbReference type="ARBA" id="ARBA00022801"/>
    </source>
</evidence>
<dbReference type="SUPFAM" id="SSF52096">
    <property type="entry name" value="ClpP/crotonase"/>
    <property type="match status" value="1"/>
</dbReference>